<evidence type="ECO:0000256" key="1">
    <source>
        <dbReference type="ARBA" id="ARBA00022630"/>
    </source>
</evidence>
<keyword evidence="2" id="KW-0288">FMN</keyword>
<name>A0A1Q4HG49_9MYCO</name>
<keyword evidence="1" id="KW-0285">Flavoprotein</keyword>
<protein>
    <submittedName>
        <fullName evidence="6">Nitroreductase</fullName>
    </submittedName>
</protein>
<dbReference type="OrthoDB" id="9798230at2"/>
<dbReference type="AlphaFoldDB" id="A0A1Q4HG49"/>
<keyword evidence="3" id="KW-0560">Oxidoreductase</keyword>
<dbReference type="Proteomes" id="UP000220340">
    <property type="component" value="Unassembled WGS sequence"/>
</dbReference>
<dbReference type="EMBL" id="MIJD01000059">
    <property type="protein sequence ID" value="OPE54868.1"/>
    <property type="molecule type" value="Genomic_DNA"/>
</dbReference>
<dbReference type="STRING" id="1801.BRW64_08975"/>
<evidence type="ECO:0000313" key="5">
    <source>
        <dbReference type="EMBL" id="OPE54868.1"/>
    </source>
</evidence>
<evidence type="ECO:0000256" key="3">
    <source>
        <dbReference type="ARBA" id="ARBA00023002"/>
    </source>
</evidence>
<comment type="caution">
    <text evidence="6">The sequence shown here is derived from an EMBL/GenBank/DDBJ whole genome shotgun (WGS) entry which is preliminary data.</text>
</comment>
<dbReference type="PANTHER" id="PTHR23026">
    <property type="entry name" value="NADPH NITROREDUCTASE"/>
    <property type="match status" value="1"/>
</dbReference>
<dbReference type="Proteomes" id="UP000191039">
    <property type="component" value="Unassembled WGS sequence"/>
</dbReference>
<dbReference type="InterPro" id="IPR050627">
    <property type="entry name" value="Nitroreductase/BluB"/>
</dbReference>
<dbReference type="Gene3D" id="3.40.109.10">
    <property type="entry name" value="NADH Oxidase"/>
    <property type="match status" value="1"/>
</dbReference>
<evidence type="ECO:0000259" key="4">
    <source>
        <dbReference type="Pfam" id="PF00881"/>
    </source>
</evidence>
<accession>A0A1Q4HG49</accession>
<evidence type="ECO:0000313" key="6">
    <source>
        <dbReference type="EMBL" id="PEG54201.1"/>
    </source>
</evidence>
<evidence type="ECO:0000313" key="7">
    <source>
        <dbReference type="Proteomes" id="UP000191039"/>
    </source>
</evidence>
<dbReference type="EMBL" id="PDCR01000014">
    <property type="protein sequence ID" value="PEG54201.1"/>
    <property type="molecule type" value="Genomic_DNA"/>
</dbReference>
<proteinExistence type="predicted"/>
<dbReference type="SUPFAM" id="SSF55469">
    <property type="entry name" value="FMN-dependent nitroreductase-like"/>
    <property type="match status" value="1"/>
</dbReference>
<dbReference type="RefSeq" id="WP_073855882.1">
    <property type="nucleotide sequence ID" value="NZ_BAAATC010000019.1"/>
</dbReference>
<dbReference type="CDD" id="cd02062">
    <property type="entry name" value="Nitro_FMN_reductase"/>
    <property type="match status" value="1"/>
</dbReference>
<dbReference type="InterPro" id="IPR000415">
    <property type="entry name" value="Nitroreductase-like"/>
</dbReference>
<keyword evidence="8" id="KW-1185">Reference proteome</keyword>
<reference evidence="6 8" key="2">
    <citation type="submission" date="2017-10" db="EMBL/GenBank/DDBJ databases">
        <title>The new phylogeny of genus Mycobacterium.</title>
        <authorList>
            <person name="Tortoli E."/>
            <person name="Trovato A."/>
            <person name="Cirillo D.M."/>
        </authorList>
    </citation>
    <scope>NUCLEOTIDE SEQUENCE [LARGE SCALE GENOMIC DNA]</scope>
    <source>
        <strain evidence="6 8">IP141170001</strain>
    </source>
</reference>
<organism evidence="6 8">
    <name type="scientific">Mycolicibacterium diernhoferi</name>
    <dbReference type="NCBI Taxonomy" id="1801"/>
    <lineage>
        <taxon>Bacteria</taxon>
        <taxon>Bacillati</taxon>
        <taxon>Actinomycetota</taxon>
        <taxon>Actinomycetes</taxon>
        <taxon>Mycobacteriales</taxon>
        <taxon>Mycobacteriaceae</taxon>
        <taxon>Mycolicibacterium</taxon>
    </lineage>
</organism>
<feature type="domain" description="Nitroreductase" evidence="4">
    <location>
        <begin position="15"/>
        <end position="183"/>
    </location>
</feature>
<dbReference type="GO" id="GO:0016491">
    <property type="term" value="F:oxidoreductase activity"/>
    <property type="evidence" value="ECO:0007669"/>
    <property type="project" value="UniProtKB-KW"/>
</dbReference>
<dbReference type="Pfam" id="PF00881">
    <property type="entry name" value="Nitroreductase"/>
    <property type="match status" value="1"/>
</dbReference>
<evidence type="ECO:0000313" key="8">
    <source>
        <dbReference type="Proteomes" id="UP000220340"/>
    </source>
</evidence>
<dbReference type="PANTHER" id="PTHR23026:SF90">
    <property type="entry name" value="IODOTYROSINE DEIODINASE 1"/>
    <property type="match status" value="1"/>
</dbReference>
<reference evidence="5 7" key="1">
    <citation type="submission" date="2016-09" db="EMBL/GenBank/DDBJ databases">
        <title>genome sequences of unsequenced Mycobacteria.</title>
        <authorList>
            <person name="Greninger A.L."/>
            <person name="Jerome K.R."/>
            <person name="Mcnair B."/>
            <person name="Wallis C."/>
            <person name="Fang F."/>
        </authorList>
    </citation>
    <scope>NUCLEOTIDE SEQUENCE [LARGE SCALE GENOMIC DNA]</scope>
    <source>
        <strain evidence="5 7">BM1</strain>
    </source>
</reference>
<evidence type="ECO:0000256" key="2">
    <source>
        <dbReference type="ARBA" id="ARBA00022643"/>
    </source>
</evidence>
<dbReference type="InterPro" id="IPR029479">
    <property type="entry name" value="Nitroreductase"/>
</dbReference>
<sequence>MPDPTDDVWEVLSTARSIRRFTDEPVDAETLDRCLQAATWAPNGANAQLWRFIVLDAPEQRAAVAEAAQIALRTIESIYGMSRPDPDDQSRTARNNRATYELHDRAGDYTSVLFTAYKNEFASEFLQGGSIYPALQNFYLAARAQGLGACITSWASYDGERVLRTSVGIPDEWFLAGHVVVGWPRGRHGPMRRRPVADVVFRNRWDADRADITYGRGARPRN</sequence>
<gene>
    <name evidence="5" type="ORF">BV510_08005</name>
    <name evidence="6" type="ORF">CRI78_12740</name>
</gene>